<gene>
    <name evidence="1" type="ORF">LCGC14_0812160</name>
</gene>
<sequence>MTEKQRDQLMGLVSKCHPGYGTHQEERKLLRFVERLELEARLDEIQKCRDIWETHGLHEIVHDVPGIRGAMNGYEYSLTQRLGGLQAQLKGEHETTKG</sequence>
<reference evidence="1" key="1">
    <citation type="journal article" date="2015" name="Nature">
        <title>Complex archaea that bridge the gap between prokaryotes and eukaryotes.</title>
        <authorList>
            <person name="Spang A."/>
            <person name="Saw J.H."/>
            <person name="Jorgensen S.L."/>
            <person name="Zaremba-Niedzwiedzka K."/>
            <person name="Martijn J."/>
            <person name="Lind A.E."/>
            <person name="van Eijk R."/>
            <person name="Schleper C."/>
            <person name="Guy L."/>
            <person name="Ettema T.J."/>
        </authorList>
    </citation>
    <scope>NUCLEOTIDE SEQUENCE</scope>
</reference>
<accession>A0A0F9STN2</accession>
<evidence type="ECO:0000313" key="1">
    <source>
        <dbReference type="EMBL" id="KKN32593.1"/>
    </source>
</evidence>
<name>A0A0F9STN2_9ZZZZ</name>
<organism evidence="1">
    <name type="scientific">marine sediment metagenome</name>
    <dbReference type="NCBI Taxonomy" id="412755"/>
    <lineage>
        <taxon>unclassified sequences</taxon>
        <taxon>metagenomes</taxon>
        <taxon>ecological metagenomes</taxon>
    </lineage>
</organism>
<dbReference type="EMBL" id="LAZR01002241">
    <property type="protein sequence ID" value="KKN32593.1"/>
    <property type="molecule type" value="Genomic_DNA"/>
</dbReference>
<comment type="caution">
    <text evidence="1">The sequence shown here is derived from an EMBL/GenBank/DDBJ whole genome shotgun (WGS) entry which is preliminary data.</text>
</comment>
<proteinExistence type="predicted"/>
<dbReference type="AlphaFoldDB" id="A0A0F9STN2"/>
<protein>
    <submittedName>
        <fullName evidence="1">Uncharacterized protein</fullName>
    </submittedName>
</protein>